<keyword evidence="6" id="KW-1015">Disulfide bond</keyword>
<organism evidence="9 10">
    <name type="scientific">Cucumis melo</name>
    <name type="common">Muskmelon</name>
    <dbReference type="NCBI Taxonomy" id="3656"/>
    <lineage>
        <taxon>Eukaryota</taxon>
        <taxon>Viridiplantae</taxon>
        <taxon>Streptophyta</taxon>
        <taxon>Embryophyta</taxon>
        <taxon>Tracheophyta</taxon>
        <taxon>Spermatophyta</taxon>
        <taxon>Magnoliopsida</taxon>
        <taxon>eudicotyledons</taxon>
        <taxon>Gunneridae</taxon>
        <taxon>Pentapetalae</taxon>
        <taxon>rosids</taxon>
        <taxon>fabids</taxon>
        <taxon>Cucurbitales</taxon>
        <taxon>Cucurbitaceae</taxon>
        <taxon>Benincaseae</taxon>
        <taxon>Cucumis</taxon>
    </lineage>
</organism>
<dbReference type="AlphaFoldDB" id="A0A1S3BDD9"/>
<dbReference type="FunCoup" id="A0A1S3BDD9">
    <property type="interactions" value="54"/>
</dbReference>
<dbReference type="Proteomes" id="UP001652600">
    <property type="component" value="Chromosome 12"/>
</dbReference>
<dbReference type="FunFam" id="3.30.43.10:FF:000004">
    <property type="entry name" value="Berberine bridge enzyme-like 15"/>
    <property type="match status" value="1"/>
</dbReference>
<dbReference type="GO" id="GO:0071949">
    <property type="term" value="F:FAD binding"/>
    <property type="evidence" value="ECO:0007669"/>
    <property type="project" value="InterPro"/>
</dbReference>
<dbReference type="Gene3D" id="3.30.43.10">
    <property type="entry name" value="Uridine Diphospho-n-acetylenolpyruvylglucosamine Reductase, domain 2"/>
    <property type="match status" value="1"/>
</dbReference>
<evidence type="ECO:0000313" key="10">
    <source>
        <dbReference type="RefSeq" id="XP_008445721.1"/>
    </source>
</evidence>
<keyword evidence="7" id="KW-0325">Glycoprotein</keyword>
<evidence type="ECO:0000256" key="5">
    <source>
        <dbReference type="ARBA" id="ARBA00022827"/>
    </source>
</evidence>
<keyword evidence="3" id="KW-0285">Flavoprotein</keyword>
<dbReference type="Gene3D" id="3.30.465.10">
    <property type="match status" value="1"/>
</dbReference>
<evidence type="ECO:0000259" key="8">
    <source>
        <dbReference type="PROSITE" id="PS51387"/>
    </source>
</evidence>
<comment type="cofactor">
    <cofactor evidence="1">
        <name>FAD</name>
        <dbReference type="ChEBI" id="CHEBI:57692"/>
    </cofactor>
</comment>
<dbReference type="InterPro" id="IPR006094">
    <property type="entry name" value="Oxid_FAD_bind_N"/>
</dbReference>
<dbReference type="KEGG" id="cmo:103488665"/>
<dbReference type="Gene3D" id="3.40.462.20">
    <property type="match status" value="1"/>
</dbReference>
<dbReference type="InterPro" id="IPR016169">
    <property type="entry name" value="FAD-bd_PCMH_sub2"/>
</dbReference>
<dbReference type="PANTHER" id="PTHR32448">
    <property type="entry name" value="OS08G0158400 PROTEIN"/>
    <property type="match status" value="1"/>
</dbReference>
<dbReference type="PROSITE" id="PS51387">
    <property type="entry name" value="FAD_PCMH"/>
    <property type="match status" value="1"/>
</dbReference>
<evidence type="ECO:0000256" key="6">
    <source>
        <dbReference type="ARBA" id="ARBA00023157"/>
    </source>
</evidence>
<gene>
    <name evidence="10" type="primary">LOC103488665</name>
</gene>
<dbReference type="InParanoid" id="A0A1S3BDD9"/>
<accession>A0A1S3BDD9</accession>
<dbReference type="InterPro" id="IPR036318">
    <property type="entry name" value="FAD-bd_PCMH-like_sf"/>
</dbReference>
<protein>
    <submittedName>
        <fullName evidence="10">Tetrahydroberberine oxidase-like</fullName>
    </submittedName>
</protein>
<evidence type="ECO:0000256" key="4">
    <source>
        <dbReference type="ARBA" id="ARBA00022729"/>
    </source>
</evidence>
<dbReference type="Pfam" id="PF08031">
    <property type="entry name" value="BBE"/>
    <property type="match status" value="1"/>
</dbReference>
<evidence type="ECO:0000256" key="7">
    <source>
        <dbReference type="ARBA" id="ARBA00023180"/>
    </source>
</evidence>
<comment type="similarity">
    <text evidence="2">Belongs to the oxygen-dependent FAD-linked oxidoreductase family.</text>
</comment>
<proteinExistence type="inferred from homology"/>
<dbReference type="InterPro" id="IPR016166">
    <property type="entry name" value="FAD-bd_PCMH"/>
</dbReference>
<dbReference type="InterPro" id="IPR016167">
    <property type="entry name" value="FAD-bd_PCMH_sub1"/>
</dbReference>
<keyword evidence="9" id="KW-1185">Reference proteome</keyword>
<evidence type="ECO:0000256" key="1">
    <source>
        <dbReference type="ARBA" id="ARBA00001974"/>
    </source>
</evidence>
<sequence>MEKVSITKFSNLTMMLSPLVPLSLVFIVVCSSSSLWAATSSSIKHEEFLQCLLHHSPDTSSINKLVHTPINSSFSTLFNFPTRNSRFSTPNTPKPLLIITPSNISHIQAAVICSKSHGLQIRIRSGGHDFEGLSYVAYHRFIVVDLINLRSVTVDVEQSTAWVQSGATLGELYYKIGKKSRTLGFPAGICPTVGVGGHFSGGGYGSLLRKYGVAADNVIDAYLVDANGEFHDRESMGEDLFWAIRGGGGGSFGVVVAWKVKLVPVPASVTICSAKRSVEEEAIKLIDRWQYVANKLEEDLFLAILWNGGKVSAQGGGKINPIALFFPLFLGNVNELMAILNKTFPELGFTKEECKEKSWIESAASAANRFQIEDQPLEALLNRTPINHGSSFKLKSDYVKEPMTKTAIEGIWKRLESQDIEGVTLALIPYGGRMSRISESNIPFSHRAGILYQIGYILGWDEKGVEAEERHLNWIREIYSYMTPFVSKSPRTAYVNYRDLDIGSNNKYGKINYKQACVFGSKYFGNNFNRLVKVKTKVDPYNFFWHEQSIPLSSNL</sequence>
<dbReference type="SMR" id="A0A1S3BDD9"/>
<keyword evidence="5" id="KW-0274">FAD</keyword>
<name>A0A1S3BDD9_CUCME</name>
<dbReference type="GO" id="GO:1901696">
    <property type="term" value="P:cannabinoid biosynthetic process"/>
    <property type="evidence" value="ECO:0007669"/>
    <property type="project" value="UniProtKB-ARBA"/>
</dbReference>
<dbReference type="eggNOG" id="ENOG502QVGN">
    <property type="taxonomic scope" value="Eukaryota"/>
</dbReference>
<dbReference type="RefSeq" id="XP_008445721.1">
    <property type="nucleotide sequence ID" value="XM_008447499.3"/>
</dbReference>
<keyword evidence="4" id="KW-0732">Signal</keyword>
<reference evidence="10" key="1">
    <citation type="submission" date="2025-08" db="UniProtKB">
        <authorList>
            <consortium name="RefSeq"/>
        </authorList>
    </citation>
    <scope>IDENTIFICATION</scope>
    <source>
        <tissue evidence="10">Stem</tissue>
    </source>
</reference>
<dbReference type="Pfam" id="PF01565">
    <property type="entry name" value="FAD_binding_4"/>
    <property type="match status" value="1"/>
</dbReference>
<feature type="domain" description="FAD-binding PCMH-type" evidence="8">
    <location>
        <begin position="91"/>
        <end position="265"/>
    </location>
</feature>
<evidence type="ECO:0000313" key="9">
    <source>
        <dbReference type="Proteomes" id="UP001652600"/>
    </source>
</evidence>
<evidence type="ECO:0000256" key="3">
    <source>
        <dbReference type="ARBA" id="ARBA00022630"/>
    </source>
</evidence>
<dbReference type="GO" id="GO:0016491">
    <property type="term" value="F:oxidoreductase activity"/>
    <property type="evidence" value="ECO:0007669"/>
    <property type="project" value="InterPro"/>
</dbReference>
<dbReference type="GeneID" id="103488665"/>
<dbReference type="InterPro" id="IPR012951">
    <property type="entry name" value="BBE"/>
</dbReference>
<evidence type="ECO:0000256" key="2">
    <source>
        <dbReference type="ARBA" id="ARBA00005466"/>
    </source>
</evidence>
<dbReference type="SUPFAM" id="SSF56176">
    <property type="entry name" value="FAD-binding/transporter-associated domain-like"/>
    <property type="match status" value="1"/>
</dbReference>